<dbReference type="CDD" id="cd00773">
    <property type="entry name" value="HisRS-like_core"/>
    <property type="match status" value="1"/>
</dbReference>
<evidence type="ECO:0000256" key="8">
    <source>
        <dbReference type="HAMAP-Rule" id="MF_00127"/>
    </source>
</evidence>
<dbReference type="Gene3D" id="3.30.930.10">
    <property type="entry name" value="Bira Bifunctional Protein, Domain 2"/>
    <property type="match status" value="1"/>
</dbReference>
<organism evidence="11 12">
    <name type="scientific">Defluviitoga tunisiensis</name>
    <dbReference type="NCBI Taxonomy" id="1006576"/>
    <lineage>
        <taxon>Bacteria</taxon>
        <taxon>Thermotogati</taxon>
        <taxon>Thermotogota</taxon>
        <taxon>Thermotogae</taxon>
        <taxon>Petrotogales</taxon>
        <taxon>Petrotogaceae</taxon>
        <taxon>Defluviitoga</taxon>
    </lineage>
</organism>
<dbReference type="PROSITE" id="PS50862">
    <property type="entry name" value="AA_TRNA_LIGASE_II"/>
    <property type="match status" value="1"/>
</dbReference>
<evidence type="ECO:0000256" key="7">
    <source>
        <dbReference type="ARBA" id="ARBA00047639"/>
    </source>
</evidence>
<dbReference type="InterPro" id="IPR004154">
    <property type="entry name" value="Anticodon-bd"/>
</dbReference>
<evidence type="ECO:0000256" key="3">
    <source>
        <dbReference type="ARBA" id="ARBA00022741"/>
    </source>
</evidence>
<sequence>MSNYKRIKGTKDIFGDEINYWYYVENSAKNTLEKYGFKEIRTPIIESEELFSRGVGQETDIVQKEMYTFEDKKGRLLTLRPEGTASVVRAYIENSLINLGSPQKFFYIGPMFRYEKPQSGRYREFYQIGAEIFGTDYPLADAELIHLLHEFFRSLKLTNFKIKINSIGTQKSREKYKKVLKEYYTPFLPNLCEDCQRRYNTNIMRLIDCKIDKEIASNAPSILDYLDNESKEHFEKLKKYLDILEVPYEIDPKIVRGLDYYSKTAFEVEHLDLGEQAVIAGGGRYDDLVEQLGGPKTPAVGFAMGIERIIEALKKEHIEVKKVSQIDVYIAYQGEQAELESIKLSKELRKNDIKTYLNLSKRNLGGQLKHADRLNAKLSIIMGDEEVVNDVVTVRNMETGEQTKVQRSWVIEVILEKLQEFY</sequence>
<dbReference type="HOGENOM" id="CLU_025113_1_1_0"/>
<feature type="domain" description="Aminoacyl-transfer RNA synthetases class-II family profile" evidence="10">
    <location>
        <begin position="1"/>
        <end position="317"/>
    </location>
</feature>
<dbReference type="NCBIfam" id="TIGR00442">
    <property type="entry name" value="hisS"/>
    <property type="match status" value="1"/>
</dbReference>
<feature type="binding site" evidence="9">
    <location>
        <position position="113"/>
    </location>
    <ligand>
        <name>L-histidine</name>
        <dbReference type="ChEBI" id="CHEBI:57595"/>
    </ligand>
</feature>
<dbReference type="InterPro" id="IPR041715">
    <property type="entry name" value="HisRS-like_core"/>
</dbReference>
<evidence type="ECO:0000259" key="10">
    <source>
        <dbReference type="PROSITE" id="PS50862"/>
    </source>
</evidence>
<dbReference type="PANTHER" id="PTHR43707">
    <property type="entry name" value="HISTIDYL-TRNA SYNTHETASE"/>
    <property type="match status" value="1"/>
</dbReference>
<evidence type="ECO:0000256" key="9">
    <source>
        <dbReference type="PIRSR" id="PIRSR001549-1"/>
    </source>
</evidence>
<protein>
    <recommendedName>
        <fullName evidence="8">Histidine--tRNA ligase</fullName>
        <ecNumber evidence="8">6.1.1.21</ecNumber>
    </recommendedName>
    <alternativeName>
        <fullName evidence="8">Histidyl-tRNA synthetase</fullName>
        <shortName evidence="8">HisRS</shortName>
    </alternativeName>
</protein>
<keyword evidence="6 8" id="KW-0030">Aminoacyl-tRNA synthetase</keyword>
<comment type="catalytic activity">
    <reaction evidence="7 8">
        <text>tRNA(His) + L-histidine + ATP = L-histidyl-tRNA(His) + AMP + diphosphate + H(+)</text>
        <dbReference type="Rhea" id="RHEA:17313"/>
        <dbReference type="Rhea" id="RHEA-COMP:9665"/>
        <dbReference type="Rhea" id="RHEA-COMP:9689"/>
        <dbReference type="ChEBI" id="CHEBI:15378"/>
        <dbReference type="ChEBI" id="CHEBI:30616"/>
        <dbReference type="ChEBI" id="CHEBI:33019"/>
        <dbReference type="ChEBI" id="CHEBI:57595"/>
        <dbReference type="ChEBI" id="CHEBI:78442"/>
        <dbReference type="ChEBI" id="CHEBI:78527"/>
        <dbReference type="ChEBI" id="CHEBI:456215"/>
        <dbReference type="EC" id="6.1.1.21"/>
    </reaction>
</comment>
<evidence type="ECO:0000256" key="4">
    <source>
        <dbReference type="ARBA" id="ARBA00022840"/>
    </source>
</evidence>
<feature type="binding site" evidence="9">
    <location>
        <begin position="260"/>
        <end position="261"/>
    </location>
    <ligand>
        <name>L-histidine</name>
        <dbReference type="ChEBI" id="CHEBI:57595"/>
    </ligand>
</feature>
<proteinExistence type="inferred from homology"/>
<keyword evidence="8" id="KW-0963">Cytoplasm</keyword>
<dbReference type="InterPro" id="IPR045864">
    <property type="entry name" value="aa-tRNA-synth_II/BPL/LPL"/>
</dbReference>
<dbReference type="SUPFAM" id="SSF52954">
    <property type="entry name" value="Class II aaRS ABD-related"/>
    <property type="match status" value="1"/>
</dbReference>
<dbReference type="Gene3D" id="3.40.50.800">
    <property type="entry name" value="Anticodon-binding domain"/>
    <property type="match status" value="1"/>
</dbReference>
<dbReference type="STRING" id="1006576.DTL3_0114"/>
<keyword evidence="5 8" id="KW-0648">Protein biosynthesis</keyword>
<evidence type="ECO:0000313" key="11">
    <source>
        <dbReference type="EMBL" id="CEP77448.1"/>
    </source>
</evidence>
<dbReference type="Proteomes" id="UP000032809">
    <property type="component" value="Chromosome I"/>
</dbReference>
<dbReference type="EC" id="6.1.1.21" evidence="8"/>
<keyword evidence="2 8" id="KW-0436">Ligase</keyword>
<dbReference type="PATRIC" id="fig|1006576.9.peg.112"/>
<dbReference type="InterPro" id="IPR033656">
    <property type="entry name" value="HisRS_anticodon"/>
</dbReference>
<evidence type="ECO:0000256" key="2">
    <source>
        <dbReference type="ARBA" id="ARBA00022598"/>
    </source>
</evidence>
<keyword evidence="12" id="KW-1185">Reference proteome</keyword>
<reference evidence="12" key="1">
    <citation type="submission" date="2014-11" db="EMBL/GenBank/DDBJ databases">
        <authorList>
            <person name="Wibberg D."/>
        </authorList>
    </citation>
    <scope>NUCLEOTIDE SEQUENCE [LARGE SCALE GENOMIC DNA]</scope>
    <source>
        <strain evidence="12">L3</strain>
    </source>
</reference>
<gene>
    <name evidence="8 11" type="primary">hisS</name>
    <name evidence="11" type="ORF">DTL3_0114</name>
</gene>
<dbReference type="RefSeq" id="WP_045087067.1">
    <property type="nucleotide sequence ID" value="NZ_LN824141.1"/>
</dbReference>
<evidence type="ECO:0000256" key="5">
    <source>
        <dbReference type="ARBA" id="ARBA00022917"/>
    </source>
</evidence>
<evidence type="ECO:0000313" key="12">
    <source>
        <dbReference type="Proteomes" id="UP000032809"/>
    </source>
</evidence>
<feature type="binding site" evidence="9">
    <location>
        <begin position="82"/>
        <end position="84"/>
    </location>
    <ligand>
        <name>L-histidine</name>
        <dbReference type="ChEBI" id="CHEBI:57595"/>
    </ligand>
</feature>
<name>A0A0C7NVG5_DEFTU</name>
<dbReference type="InterPro" id="IPR015807">
    <property type="entry name" value="His-tRNA-ligase"/>
</dbReference>
<dbReference type="PIRSF" id="PIRSF001549">
    <property type="entry name" value="His-tRNA_synth"/>
    <property type="match status" value="1"/>
</dbReference>
<dbReference type="Pfam" id="PF13393">
    <property type="entry name" value="tRNA-synt_His"/>
    <property type="match status" value="1"/>
</dbReference>
<accession>A0A0C7NVG5</accession>
<feature type="binding site" evidence="9">
    <location>
        <position position="131"/>
    </location>
    <ligand>
        <name>L-histidine</name>
        <dbReference type="ChEBI" id="CHEBI:57595"/>
    </ligand>
</feature>
<dbReference type="OrthoDB" id="9800814at2"/>
<evidence type="ECO:0000256" key="6">
    <source>
        <dbReference type="ARBA" id="ARBA00023146"/>
    </source>
</evidence>
<dbReference type="KEGG" id="dtn:DTL3_0114"/>
<comment type="subunit">
    <text evidence="8">Homodimer.</text>
</comment>
<dbReference type="EMBL" id="LN824141">
    <property type="protein sequence ID" value="CEP77448.1"/>
    <property type="molecule type" value="Genomic_DNA"/>
</dbReference>
<dbReference type="GO" id="GO:0004821">
    <property type="term" value="F:histidine-tRNA ligase activity"/>
    <property type="evidence" value="ECO:0007669"/>
    <property type="project" value="UniProtKB-UniRule"/>
</dbReference>
<dbReference type="SUPFAM" id="SSF55681">
    <property type="entry name" value="Class II aaRS and biotin synthetases"/>
    <property type="match status" value="1"/>
</dbReference>
<dbReference type="InterPro" id="IPR006195">
    <property type="entry name" value="aa-tRNA-synth_II"/>
</dbReference>
<dbReference type="CDD" id="cd00859">
    <property type="entry name" value="HisRS_anticodon"/>
    <property type="match status" value="1"/>
</dbReference>
<dbReference type="InterPro" id="IPR036621">
    <property type="entry name" value="Anticodon-bd_dom_sf"/>
</dbReference>
<evidence type="ECO:0000256" key="1">
    <source>
        <dbReference type="ARBA" id="ARBA00008226"/>
    </source>
</evidence>
<dbReference type="InterPro" id="IPR004516">
    <property type="entry name" value="HisRS/HisZ"/>
</dbReference>
<dbReference type="AlphaFoldDB" id="A0A0C7NVG5"/>
<dbReference type="PANTHER" id="PTHR43707:SF1">
    <property type="entry name" value="HISTIDINE--TRNA LIGASE, MITOCHONDRIAL-RELATED"/>
    <property type="match status" value="1"/>
</dbReference>
<dbReference type="GO" id="GO:0005737">
    <property type="term" value="C:cytoplasm"/>
    <property type="evidence" value="ECO:0007669"/>
    <property type="project" value="UniProtKB-SubCell"/>
</dbReference>
<dbReference type="HAMAP" id="MF_00127">
    <property type="entry name" value="His_tRNA_synth"/>
    <property type="match status" value="1"/>
</dbReference>
<feature type="binding site" evidence="9">
    <location>
        <position position="127"/>
    </location>
    <ligand>
        <name>L-histidine</name>
        <dbReference type="ChEBI" id="CHEBI:57595"/>
    </ligand>
</feature>
<comment type="similarity">
    <text evidence="1 8">Belongs to the class-II aminoacyl-tRNA synthetase family.</text>
</comment>
<dbReference type="GO" id="GO:0006427">
    <property type="term" value="P:histidyl-tRNA aminoacylation"/>
    <property type="evidence" value="ECO:0007669"/>
    <property type="project" value="UniProtKB-UniRule"/>
</dbReference>
<keyword evidence="3 8" id="KW-0547">Nucleotide-binding</keyword>
<comment type="subcellular location">
    <subcellularLocation>
        <location evidence="8">Cytoplasm</location>
    </subcellularLocation>
</comment>
<keyword evidence="4 8" id="KW-0067">ATP-binding</keyword>
<dbReference type="Pfam" id="PF03129">
    <property type="entry name" value="HGTP_anticodon"/>
    <property type="match status" value="1"/>
</dbReference>
<dbReference type="GO" id="GO:0005524">
    <property type="term" value="F:ATP binding"/>
    <property type="evidence" value="ECO:0007669"/>
    <property type="project" value="UniProtKB-UniRule"/>
</dbReference>
<feature type="binding site" evidence="9">
    <location>
        <position position="256"/>
    </location>
    <ligand>
        <name>L-histidine</name>
        <dbReference type="ChEBI" id="CHEBI:57595"/>
    </ligand>
</feature>